<accession>A0ABD0M9G9</accession>
<gene>
    <name evidence="1" type="ORF">BaRGS_00000074</name>
</gene>
<name>A0ABD0M9G9_9CAEN</name>
<reference evidence="1 2" key="1">
    <citation type="journal article" date="2023" name="Sci. Data">
        <title>Genome assembly of the Korean intertidal mud-creeper Batillaria attramentaria.</title>
        <authorList>
            <person name="Patra A.K."/>
            <person name="Ho P.T."/>
            <person name="Jun S."/>
            <person name="Lee S.J."/>
            <person name="Kim Y."/>
            <person name="Won Y.J."/>
        </authorList>
    </citation>
    <scope>NUCLEOTIDE SEQUENCE [LARGE SCALE GENOMIC DNA]</scope>
    <source>
        <strain evidence="1">Wonlab-2016</strain>
    </source>
</reference>
<organism evidence="1 2">
    <name type="scientific">Batillaria attramentaria</name>
    <dbReference type="NCBI Taxonomy" id="370345"/>
    <lineage>
        <taxon>Eukaryota</taxon>
        <taxon>Metazoa</taxon>
        <taxon>Spiralia</taxon>
        <taxon>Lophotrochozoa</taxon>
        <taxon>Mollusca</taxon>
        <taxon>Gastropoda</taxon>
        <taxon>Caenogastropoda</taxon>
        <taxon>Sorbeoconcha</taxon>
        <taxon>Cerithioidea</taxon>
        <taxon>Batillariidae</taxon>
        <taxon>Batillaria</taxon>
    </lineage>
</organism>
<protein>
    <submittedName>
        <fullName evidence="1">Uncharacterized protein</fullName>
    </submittedName>
</protein>
<keyword evidence="2" id="KW-1185">Reference proteome</keyword>
<sequence>MRSVPAEDNVKRKTDCGGWVARLTLSCVPVNLDSCLWFEVKLPAMLALLRLFWLVSQPGWPRNWLHGKPIQGSCGLTGGALRLCQVLIRKLPCGRYRFLLDAKGCA</sequence>
<dbReference type="Proteomes" id="UP001519460">
    <property type="component" value="Unassembled WGS sequence"/>
</dbReference>
<evidence type="ECO:0000313" key="1">
    <source>
        <dbReference type="EMBL" id="KAK7508508.1"/>
    </source>
</evidence>
<comment type="caution">
    <text evidence="1">The sequence shown here is derived from an EMBL/GenBank/DDBJ whole genome shotgun (WGS) entry which is preliminary data.</text>
</comment>
<evidence type="ECO:0000313" key="2">
    <source>
        <dbReference type="Proteomes" id="UP001519460"/>
    </source>
</evidence>
<dbReference type="EMBL" id="JACVVK020000001">
    <property type="protein sequence ID" value="KAK7508508.1"/>
    <property type="molecule type" value="Genomic_DNA"/>
</dbReference>
<proteinExistence type="predicted"/>
<dbReference type="AlphaFoldDB" id="A0ABD0M9G9"/>